<reference evidence="2 3" key="1">
    <citation type="journal article" date="2016" name="DNA Res.">
        <title>The draft genome of MD-2 pineapple using hybrid error correction of long reads.</title>
        <authorList>
            <person name="Redwan R.M."/>
            <person name="Saidin A."/>
            <person name="Kumar S.V."/>
        </authorList>
    </citation>
    <scope>NUCLEOTIDE SEQUENCE [LARGE SCALE GENOMIC DNA]</scope>
    <source>
        <strain evidence="3">cv. MD2</strain>
        <tissue evidence="2">Leaf</tissue>
    </source>
</reference>
<dbReference type="AlphaFoldDB" id="A0A199VAG7"/>
<organism evidence="2 3">
    <name type="scientific">Ananas comosus</name>
    <name type="common">Pineapple</name>
    <name type="synonym">Ananas ananas</name>
    <dbReference type="NCBI Taxonomy" id="4615"/>
    <lineage>
        <taxon>Eukaryota</taxon>
        <taxon>Viridiplantae</taxon>
        <taxon>Streptophyta</taxon>
        <taxon>Embryophyta</taxon>
        <taxon>Tracheophyta</taxon>
        <taxon>Spermatophyta</taxon>
        <taxon>Magnoliopsida</taxon>
        <taxon>Liliopsida</taxon>
        <taxon>Poales</taxon>
        <taxon>Bromeliaceae</taxon>
        <taxon>Bromelioideae</taxon>
        <taxon>Ananas</taxon>
    </lineage>
</organism>
<dbReference type="EMBL" id="LSRQ01002499">
    <property type="protein sequence ID" value="OAY74107.1"/>
    <property type="molecule type" value="Genomic_DNA"/>
</dbReference>
<sequence>MLHGTAPLPSLPARKPAVRLPSLLPPEPSSSSTTTAQDTCIHCEKTEFLSLSSKEFTNNF</sequence>
<gene>
    <name evidence="2" type="ORF">ACMD2_15256</name>
</gene>
<comment type="caution">
    <text evidence="2">The sequence shown here is derived from an EMBL/GenBank/DDBJ whole genome shotgun (WGS) entry which is preliminary data.</text>
</comment>
<name>A0A199VAG7_ANACO</name>
<evidence type="ECO:0000256" key="1">
    <source>
        <dbReference type="SAM" id="MobiDB-lite"/>
    </source>
</evidence>
<evidence type="ECO:0000313" key="3">
    <source>
        <dbReference type="Proteomes" id="UP000092600"/>
    </source>
</evidence>
<proteinExistence type="predicted"/>
<accession>A0A199VAG7</accession>
<evidence type="ECO:0000313" key="2">
    <source>
        <dbReference type="EMBL" id="OAY74107.1"/>
    </source>
</evidence>
<feature type="region of interest" description="Disordered" evidence="1">
    <location>
        <begin position="1"/>
        <end position="38"/>
    </location>
</feature>
<protein>
    <submittedName>
        <fullName evidence="2">Uncharacterized protein</fullName>
    </submittedName>
</protein>
<dbReference type="Proteomes" id="UP000092600">
    <property type="component" value="Unassembled WGS sequence"/>
</dbReference>